<gene>
    <name evidence="3" type="ORF">ECRASSUSDP1_LOCUS23380</name>
</gene>
<feature type="region of interest" description="Disordered" evidence="1">
    <location>
        <begin position="830"/>
        <end position="943"/>
    </location>
</feature>
<dbReference type="EMBL" id="CAMPGE010024046">
    <property type="protein sequence ID" value="CAI2381914.1"/>
    <property type="molecule type" value="Genomic_DNA"/>
</dbReference>
<feature type="compositionally biased region" description="Basic residues" evidence="1">
    <location>
        <begin position="842"/>
        <end position="855"/>
    </location>
</feature>
<proteinExistence type="predicted"/>
<dbReference type="InterPro" id="IPR031052">
    <property type="entry name" value="FHY3/FAR1"/>
</dbReference>
<dbReference type="PANTHER" id="PTHR31669:SF251">
    <property type="entry name" value="PROTEIN FAR1-RELATED SEQUENCE"/>
    <property type="match status" value="1"/>
</dbReference>
<dbReference type="AlphaFoldDB" id="A0AAD1XZL1"/>
<organism evidence="3 4">
    <name type="scientific">Euplotes crassus</name>
    <dbReference type="NCBI Taxonomy" id="5936"/>
    <lineage>
        <taxon>Eukaryota</taxon>
        <taxon>Sar</taxon>
        <taxon>Alveolata</taxon>
        <taxon>Ciliophora</taxon>
        <taxon>Intramacronucleata</taxon>
        <taxon>Spirotrichea</taxon>
        <taxon>Hypotrichia</taxon>
        <taxon>Euplotida</taxon>
        <taxon>Euplotidae</taxon>
        <taxon>Moneuplotes</taxon>
    </lineage>
</organism>
<evidence type="ECO:0000313" key="4">
    <source>
        <dbReference type="Proteomes" id="UP001295684"/>
    </source>
</evidence>
<feature type="compositionally biased region" description="Polar residues" evidence="1">
    <location>
        <begin position="869"/>
        <end position="880"/>
    </location>
</feature>
<reference evidence="3" key="1">
    <citation type="submission" date="2023-07" db="EMBL/GenBank/DDBJ databases">
        <authorList>
            <consortium name="AG Swart"/>
            <person name="Singh M."/>
            <person name="Singh A."/>
            <person name="Seah K."/>
            <person name="Emmerich C."/>
        </authorList>
    </citation>
    <scope>NUCLEOTIDE SEQUENCE</scope>
    <source>
        <strain evidence="3">DP1</strain>
    </source>
</reference>
<evidence type="ECO:0000259" key="2">
    <source>
        <dbReference type="Pfam" id="PF21056"/>
    </source>
</evidence>
<dbReference type="InterPro" id="IPR048324">
    <property type="entry name" value="ZSWIM1-3_RNaseH-like"/>
</dbReference>
<feature type="domain" description="ZSWIM1/3 RNaseH-like" evidence="2">
    <location>
        <begin position="301"/>
        <end position="422"/>
    </location>
</feature>
<feature type="compositionally biased region" description="Basic and acidic residues" evidence="1">
    <location>
        <begin position="904"/>
        <end position="928"/>
    </location>
</feature>
<name>A0AAD1XZL1_EUPCR</name>
<protein>
    <recommendedName>
        <fullName evidence="2">ZSWIM1/3 RNaseH-like domain-containing protein</fullName>
    </recommendedName>
</protein>
<keyword evidence="4" id="KW-1185">Reference proteome</keyword>
<sequence>MSDPRRNNLCRVHVYYGTICKAQIVDLARPFEKNLVCILSNFGLESKKDDYCLKLTSGGLVEKNDVLFHEDKICILLKKAAIDKYDEEMQLREFRMSLKDANNPEGSNKKLKSNGQIEVPDDSKLIEKIDYDALEFLVLSKKFVNYRDLLENVNNEWAKPLGFVLKMKRSPKENLDGSKTLRIYCCEPGAEGKGYCKFGVTFRFDESKAFWLVYQEYNQSQFIHNHPCKAIVKKDVNMKSFMKNYSKKVSSITKLDELLNETYKPEDEDQTKHAKNSTEEEIACQEDLSELIKLLKRKTMEDDVLEIVHNKKDSSKLDLLLWSTEEMRNKYLAFRDIVYVNRRFLKSRFGLSMFLIYVITSNGTNQIVAFCLLRKDDDKIYKILLEKFKDYMFEKTPKTMLIERQLLLSQVMQKVYPKTRVLFDPWHLQKSLERQFEGLDDHIYKQASDLPLETDAKVVDQMIERLKTYKFKEDFMGNLVDKLVREKKQWSIAYQQAYFTGGICICQRNEALKTHFKSYFAQRNYSVDESIGKLLSIEKEEFKLTEEFTTIGKKYDPIFTKIPLISKFAKKYLSNYAYQKLKCEVVKATKCKIIKNKESLNTKELSKQNSWRIMSGDTPDKKSKTYELLRIPSPFNDSSCARNTEESETIVVCSSFGRTHTGLPDAPMLTLFLNNIIKFEELVFHKRWFRDFEEQFRTKLDENLLSQLCEAESAFNEYSVKLSVQDSSDQEDLTTQDDLEYISRDSICSYVPEITRSEENLLASISQGKKMKFEISEEAKMQNTGKDGSFEVICLDAQAQVGNSDESIEESTCDMKKRMKISKFKQEIKPIPTGKTPIHSKCTVKIKNNHQKHQRRSEVRKKSQKRSQTESSGLHTSQPSLKKRDIKAKTKARDGSYSSGIEQDETRPEHTDSGSDKSGRGEKKEQKKPPKNHLSSLKRKLIK</sequence>
<dbReference type="GO" id="GO:0006355">
    <property type="term" value="P:regulation of DNA-templated transcription"/>
    <property type="evidence" value="ECO:0007669"/>
    <property type="project" value="InterPro"/>
</dbReference>
<dbReference type="PANTHER" id="PTHR31669">
    <property type="entry name" value="PROTEIN FAR1-RELATED SEQUENCE 10-RELATED"/>
    <property type="match status" value="1"/>
</dbReference>
<accession>A0AAD1XZL1</accession>
<dbReference type="Pfam" id="PF21056">
    <property type="entry name" value="ZSWIM1-3_RNaseH-like"/>
    <property type="match status" value="1"/>
</dbReference>
<dbReference type="Proteomes" id="UP001295684">
    <property type="component" value="Unassembled WGS sequence"/>
</dbReference>
<evidence type="ECO:0000256" key="1">
    <source>
        <dbReference type="SAM" id="MobiDB-lite"/>
    </source>
</evidence>
<evidence type="ECO:0000313" key="3">
    <source>
        <dbReference type="EMBL" id="CAI2381914.1"/>
    </source>
</evidence>
<comment type="caution">
    <text evidence="3">The sequence shown here is derived from an EMBL/GenBank/DDBJ whole genome shotgun (WGS) entry which is preliminary data.</text>
</comment>